<dbReference type="PROSITE" id="PS50011">
    <property type="entry name" value="PROTEIN_KINASE_DOM"/>
    <property type="match status" value="1"/>
</dbReference>
<dbReference type="SUPFAM" id="SSF56112">
    <property type="entry name" value="Protein kinase-like (PK-like)"/>
    <property type="match status" value="1"/>
</dbReference>
<keyword evidence="3" id="KW-1185">Reference proteome</keyword>
<dbReference type="HOGENOM" id="CLU_000288_7_18_1"/>
<dbReference type="InterPro" id="IPR051681">
    <property type="entry name" value="Ser/Thr_Kinases-Pseudokinases"/>
</dbReference>
<dbReference type="PROSITE" id="PS00108">
    <property type="entry name" value="PROTEIN_KINASE_ST"/>
    <property type="match status" value="1"/>
</dbReference>
<evidence type="ECO:0000313" key="2">
    <source>
        <dbReference type="EMBL" id="KIO26831.1"/>
    </source>
</evidence>
<dbReference type="EMBL" id="KN823018">
    <property type="protein sequence ID" value="KIO26831.1"/>
    <property type="molecule type" value="Genomic_DNA"/>
</dbReference>
<feature type="domain" description="Protein kinase" evidence="1">
    <location>
        <begin position="1"/>
        <end position="227"/>
    </location>
</feature>
<dbReference type="AlphaFoldDB" id="A0A0C3QIT0"/>
<evidence type="ECO:0000259" key="1">
    <source>
        <dbReference type="PROSITE" id="PS50011"/>
    </source>
</evidence>
<protein>
    <recommendedName>
        <fullName evidence="1">Protein kinase domain-containing protein</fullName>
    </recommendedName>
</protein>
<dbReference type="GO" id="GO:0004674">
    <property type="term" value="F:protein serine/threonine kinase activity"/>
    <property type="evidence" value="ECO:0007669"/>
    <property type="project" value="TreeGrafter"/>
</dbReference>
<gene>
    <name evidence="2" type="ORF">M407DRAFT_234090</name>
</gene>
<dbReference type="InterPro" id="IPR008271">
    <property type="entry name" value="Ser/Thr_kinase_AS"/>
</dbReference>
<dbReference type="Gene3D" id="1.10.510.10">
    <property type="entry name" value="Transferase(Phosphotransferase) domain 1"/>
    <property type="match status" value="1"/>
</dbReference>
<accession>A0A0C3QIT0</accession>
<dbReference type="PANTHER" id="PTHR44329">
    <property type="entry name" value="SERINE/THREONINE-PROTEIN KINASE TNNI3K-RELATED"/>
    <property type="match status" value="1"/>
</dbReference>
<reference evidence="2 3" key="1">
    <citation type="submission" date="2014-04" db="EMBL/GenBank/DDBJ databases">
        <authorList>
            <consortium name="DOE Joint Genome Institute"/>
            <person name="Kuo A."/>
            <person name="Girlanda M."/>
            <person name="Perotto S."/>
            <person name="Kohler A."/>
            <person name="Nagy L.G."/>
            <person name="Floudas D."/>
            <person name="Copeland A."/>
            <person name="Barry K.W."/>
            <person name="Cichocki N."/>
            <person name="Veneault-Fourrey C."/>
            <person name="LaButti K."/>
            <person name="Lindquist E.A."/>
            <person name="Lipzen A."/>
            <person name="Lundell T."/>
            <person name="Morin E."/>
            <person name="Murat C."/>
            <person name="Sun H."/>
            <person name="Tunlid A."/>
            <person name="Henrissat B."/>
            <person name="Grigoriev I.V."/>
            <person name="Hibbett D.S."/>
            <person name="Martin F."/>
            <person name="Nordberg H.P."/>
            <person name="Cantor M.N."/>
            <person name="Hua S.X."/>
        </authorList>
    </citation>
    <scope>NUCLEOTIDE SEQUENCE [LARGE SCALE GENOMIC DNA]</scope>
    <source>
        <strain evidence="2 3">MUT 4182</strain>
    </source>
</reference>
<dbReference type="GO" id="GO:0005524">
    <property type="term" value="F:ATP binding"/>
    <property type="evidence" value="ECO:0007669"/>
    <property type="project" value="InterPro"/>
</dbReference>
<dbReference type="Proteomes" id="UP000054248">
    <property type="component" value="Unassembled WGS sequence"/>
</dbReference>
<reference evidence="3" key="2">
    <citation type="submission" date="2015-01" db="EMBL/GenBank/DDBJ databases">
        <title>Evolutionary Origins and Diversification of the Mycorrhizal Mutualists.</title>
        <authorList>
            <consortium name="DOE Joint Genome Institute"/>
            <consortium name="Mycorrhizal Genomics Consortium"/>
            <person name="Kohler A."/>
            <person name="Kuo A."/>
            <person name="Nagy L.G."/>
            <person name="Floudas D."/>
            <person name="Copeland A."/>
            <person name="Barry K.W."/>
            <person name="Cichocki N."/>
            <person name="Veneault-Fourrey C."/>
            <person name="LaButti K."/>
            <person name="Lindquist E.A."/>
            <person name="Lipzen A."/>
            <person name="Lundell T."/>
            <person name="Morin E."/>
            <person name="Murat C."/>
            <person name="Riley R."/>
            <person name="Ohm R."/>
            <person name="Sun H."/>
            <person name="Tunlid A."/>
            <person name="Henrissat B."/>
            <person name="Grigoriev I.V."/>
            <person name="Hibbett D.S."/>
            <person name="Martin F."/>
        </authorList>
    </citation>
    <scope>NUCLEOTIDE SEQUENCE [LARGE SCALE GENOMIC DNA]</scope>
    <source>
        <strain evidence="3">MUT 4182</strain>
    </source>
</reference>
<dbReference type="Pfam" id="PF07714">
    <property type="entry name" value="PK_Tyr_Ser-Thr"/>
    <property type="match status" value="1"/>
</dbReference>
<name>A0A0C3QIT0_9AGAM</name>
<sequence length="242" mass="27044">MLSLQAIEVEASVWKWLRHPRILQFLGIHATDDSIYFVSPYAENGSLPLFVQRRPEVDRKRLVIEIAEGLVYLHQNRIIHGDLKGNNVLISKEEHAQICDFGLAKHVTSRTATSLKGAGSLPWQSPEMLQNAGKKTFESDIYAFGITVYEVLSGKEPYSQHSGLAGIVVGVLAGERPPKDPSTGTDGSSYLQFWEEAERCWDGDPIRRPTMVSVLCQLDPKQSEKLVPSKKNSSFGVQQHMQ</sequence>
<dbReference type="InterPro" id="IPR011009">
    <property type="entry name" value="Kinase-like_dom_sf"/>
</dbReference>
<proteinExistence type="predicted"/>
<dbReference type="InterPro" id="IPR000719">
    <property type="entry name" value="Prot_kinase_dom"/>
</dbReference>
<dbReference type="STRING" id="1051891.A0A0C3QIT0"/>
<evidence type="ECO:0000313" key="3">
    <source>
        <dbReference type="Proteomes" id="UP000054248"/>
    </source>
</evidence>
<organism evidence="2 3">
    <name type="scientific">Tulasnella calospora MUT 4182</name>
    <dbReference type="NCBI Taxonomy" id="1051891"/>
    <lineage>
        <taxon>Eukaryota</taxon>
        <taxon>Fungi</taxon>
        <taxon>Dikarya</taxon>
        <taxon>Basidiomycota</taxon>
        <taxon>Agaricomycotina</taxon>
        <taxon>Agaricomycetes</taxon>
        <taxon>Cantharellales</taxon>
        <taxon>Tulasnellaceae</taxon>
        <taxon>Tulasnella</taxon>
    </lineage>
</organism>
<dbReference type="SMART" id="SM00220">
    <property type="entry name" value="S_TKc"/>
    <property type="match status" value="1"/>
</dbReference>
<dbReference type="PIRSF" id="PIRSF000654">
    <property type="entry name" value="Integrin-linked_kinase"/>
    <property type="match status" value="1"/>
</dbReference>
<dbReference type="OrthoDB" id="4062651at2759"/>
<dbReference type="InterPro" id="IPR001245">
    <property type="entry name" value="Ser-Thr/Tyr_kinase_cat_dom"/>
</dbReference>